<dbReference type="AlphaFoldDB" id="A0A5J9V0R2"/>
<gene>
    <name evidence="2" type="ORF">EJB05_21368</name>
</gene>
<protein>
    <submittedName>
        <fullName evidence="2">Uncharacterized protein</fullName>
    </submittedName>
</protein>
<evidence type="ECO:0000313" key="2">
    <source>
        <dbReference type="EMBL" id="TVU29782.1"/>
    </source>
</evidence>
<dbReference type="EMBL" id="RWGY01000011">
    <property type="protein sequence ID" value="TVU29782.1"/>
    <property type="molecule type" value="Genomic_DNA"/>
</dbReference>
<proteinExistence type="predicted"/>
<keyword evidence="1" id="KW-0472">Membrane</keyword>
<keyword evidence="1" id="KW-1133">Transmembrane helix</keyword>
<organism evidence="2 3">
    <name type="scientific">Eragrostis curvula</name>
    <name type="common">weeping love grass</name>
    <dbReference type="NCBI Taxonomy" id="38414"/>
    <lineage>
        <taxon>Eukaryota</taxon>
        <taxon>Viridiplantae</taxon>
        <taxon>Streptophyta</taxon>
        <taxon>Embryophyta</taxon>
        <taxon>Tracheophyta</taxon>
        <taxon>Spermatophyta</taxon>
        <taxon>Magnoliopsida</taxon>
        <taxon>Liliopsida</taxon>
        <taxon>Poales</taxon>
        <taxon>Poaceae</taxon>
        <taxon>PACMAD clade</taxon>
        <taxon>Chloridoideae</taxon>
        <taxon>Eragrostideae</taxon>
        <taxon>Eragrostidinae</taxon>
        <taxon>Eragrostis</taxon>
    </lineage>
</organism>
<sequence>MFNHLSHGDHVRARGLVAIADVFFFLSIAVSWWRYGRRLFAAGDKEDVSHLQMTYIISPEDRPLLLPAPGGANSDGNAESDVSNEENIYVSAEELRKEKKRLYMVGYRKGRGKKLHLRPQPLLILLKVT</sequence>
<keyword evidence="3" id="KW-1185">Reference proteome</keyword>
<comment type="caution">
    <text evidence="2">The sequence shown here is derived from an EMBL/GenBank/DDBJ whole genome shotgun (WGS) entry which is preliminary data.</text>
</comment>
<dbReference type="Gramene" id="TVU29782">
    <property type="protein sequence ID" value="TVU29782"/>
    <property type="gene ID" value="EJB05_21368"/>
</dbReference>
<evidence type="ECO:0000256" key="1">
    <source>
        <dbReference type="SAM" id="Phobius"/>
    </source>
</evidence>
<feature type="transmembrane region" description="Helical" evidence="1">
    <location>
        <begin position="15"/>
        <end position="35"/>
    </location>
</feature>
<name>A0A5J9V0R2_9POAL</name>
<evidence type="ECO:0000313" key="3">
    <source>
        <dbReference type="Proteomes" id="UP000324897"/>
    </source>
</evidence>
<keyword evidence="1" id="KW-0812">Transmembrane</keyword>
<reference evidence="2 3" key="1">
    <citation type="journal article" date="2019" name="Sci. Rep.">
        <title>A high-quality genome of Eragrostis curvula grass provides insights into Poaceae evolution and supports new strategies to enhance forage quality.</title>
        <authorList>
            <person name="Carballo J."/>
            <person name="Santos B.A.C.M."/>
            <person name="Zappacosta D."/>
            <person name="Garbus I."/>
            <person name="Selva J.P."/>
            <person name="Gallo C.A."/>
            <person name="Diaz A."/>
            <person name="Albertini E."/>
            <person name="Caccamo M."/>
            <person name="Echenique V."/>
        </authorList>
    </citation>
    <scope>NUCLEOTIDE SEQUENCE [LARGE SCALE GENOMIC DNA]</scope>
    <source>
        <strain evidence="3">cv. Victoria</strain>
        <tissue evidence="2">Leaf</tissue>
    </source>
</reference>
<dbReference type="Proteomes" id="UP000324897">
    <property type="component" value="Chromosome 1"/>
</dbReference>
<accession>A0A5J9V0R2</accession>